<organism evidence="2 3">
    <name type="scientific">Caenorhabditis angaria</name>
    <dbReference type="NCBI Taxonomy" id="860376"/>
    <lineage>
        <taxon>Eukaryota</taxon>
        <taxon>Metazoa</taxon>
        <taxon>Ecdysozoa</taxon>
        <taxon>Nematoda</taxon>
        <taxon>Chromadorea</taxon>
        <taxon>Rhabditida</taxon>
        <taxon>Rhabditina</taxon>
        <taxon>Rhabditomorpha</taxon>
        <taxon>Rhabditoidea</taxon>
        <taxon>Rhabditidae</taxon>
        <taxon>Peloderinae</taxon>
        <taxon>Caenorhabditis</taxon>
    </lineage>
</organism>
<gene>
    <name evidence="2" type="ORF">CAMP_LOCUS16482</name>
</gene>
<evidence type="ECO:0000256" key="1">
    <source>
        <dbReference type="SAM" id="Coils"/>
    </source>
</evidence>
<dbReference type="Proteomes" id="UP001152747">
    <property type="component" value="Unassembled WGS sequence"/>
</dbReference>
<name>A0A9P1IX01_9PELO</name>
<accession>A0A9P1IX01</accession>
<evidence type="ECO:0000313" key="2">
    <source>
        <dbReference type="EMBL" id="CAI5453845.1"/>
    </source>
</evidence>
<proteinExistence type="predicted"/>
<evidence type="ECO:0000313" key="3">
    <source>
        <dbReference type="Proteomes" id="UP001152747"/>
    </source>
</evidence>
<reference evidence="2" key="1">
    <citation type="submission" date="2022-11" db="EMBL/GenBank/DDBJ databases">
        <authorList>
            <person name="Kikuchi T."/>
        </authorList>
    </citation>
    <scope>NUCLEOTIDE SEQUENCE</scope>
    <source>
        <strain evidence="2">PS1010</strain>
    </source>
</reference>
<dbReference type="EMBL" id="CANHGI010000005">
    <property type="protein sequence ID" value="CAI5453845.1"/>
    <property type="molecule type" value="Genomic_DNA"/>
</dbReference>
<sequence>MNETQNFNSALSFIVSQTDKFDNGTAREFLDWIENIGRLLSITGIKQQNGTRILPFILTGHSLSIYKSLSLYEQDDWKMTTGYIFENLEKNQETILMAKIRLNKLEQNGKSFEELANEIRKLSYIIYQNLKYDEREEMATLDFITKCHQSIKMQFVRMSDVPKKLNEAVQIAEREYDLIEMETKMGKTNLNNYTKNVGQQRKQDSKDEVLKAVYYT</sequence>
<dbReference type="AlphaFoldDB" id="A0A9P1IX01"/>
<comment type="caution">
    <text evidence="2">The sequence shown here is derived from an EMBL/GenBank/DDBJ whole genome shotgun (WGS) entry which is preliminary data.</text>
</comment>
<protein>
    <submittedName>
        <fullName evidence="2">Uncharacterized protein</fullName>
    </submittedName>
</protein>
<feature type="coiled-coil region" evidence="1">
    <location>
        <begin position="88"/>
        <end position="122"/>
    </location>
</feature>
<keyword evidence="3" id="KW-1185">Reference proteome</keyword>
<keyword evidence="1" id="KW-0175">Coiled coil</keyword>